<protein>
    <submittedName>
        <fullName evidence="1">Uncharacterized protein</fullName>
    </submittedName>
</protein>
<evidence type="ECO:0000313" key="2">
    <source>
        <dbReference type="Proteomes" id="UP000051835"/>
    </source>
</evidence>
<dbReference type="EMBL" id="AZFC01000015">
    <property type="protein sequence ID" value="KRL48585.1"/>
    <property type="molecule type" value="Genomic_DNA"/>
</dbReference>
<dbReference type="PATRIC" id="fig|1423805.4.peg.1070"/>
<dbReference type="AlphaFoldDB" id="A0A0R1QWH4"/>
<evidence type="ECO:0000313" key="1">
    <source>
        <dbReference type="EMBL" id="KRL48585.1"/>
    </source>
</evidence>
<dbReference type="Proteomes" id="UP000051835">
    <property type="component" value="Unassembled WGS sequence"/>
</dbReference>
<reference evidence="1 2" key="1">
    <citation type="journal article" date="2015" name="Genome Announc.">
        <title>Expanding the biotechnology potential of lactobacilli through comparative genomics of 213 strains and associated genera.</title>
        <authorList>
            <person name="Sun Z."/>
            <person name="Harris H.M."/>
            <person name="McCann A."/>
            <person name="Guo C."/>
            <person name="Argimon S."/>
            <person name="Zhang W."/>
            <person name="Yang X."/>
            <person name="Jeffery I.B."/>
            <person name="Cooney J.C."/>
            <person name="Kagawa T.F."/>
            <person name="Liu W."/>
            <person name="Song Y."/>
            <person name="Salvetti E."/>
            <person name="Wrobel A."/>
            <person name="Rasinkangas P."/>
            <person name="Parkhill J."/>
            <person name="Rea M.C."/>
            <person name="O'Sullivan O."/>
            <person name="Ritari J."/>
            <person name="Douillard F.P."/>
            <person name="Paul Ross R."/>
            <person name="Yang R."/>
            <person name="Briner A.E."/>
            <person name="Felis G.E."/>
            <person name="de Vos W.M."/>
            <person name="Barrangou R."/>
            <person name="Klaenhammer T.R."/>
            <person name="Caufield P.W."/>
            <person name="Cui Y."/>
            <person name="Zhang H."/>
            <person name="O'Toole P.W."/>
        </authorList>
    </citation>
    <scope>NUCLEOTIDE SEQUENCE [LARGE SCALE GENOMIC DNA]</scope>
    <source>
        <strain evidence="1 2">DSM 15429</strain>
    </source>
</reference>
<sequence length="100" mass="11139">MGVSPSVAQAKASQTISAKQAKAIQQRQKKLDRAFSQVNINRVASLDDQTSHFVLTGQTDEVAAKLPHLYKTTKAFKIMNEFNKEQGRNLLILIRKITAN</sequence>
<gene>
    <name evidence="1" type="ORF">FD37_GL001044</name>
</gene>
<name>A0A0R1QWH4_9LACO</name>
<proteinExistence type="predicted"/>
<organism evidence="1 2">
    <name type="scientific">Levilactobacillus spicheri DSM 15429</name>
    <dbReference type="NCBI Taxonomy" id="1423805"/>
    <lineage>
        <taxon>Bacteria</taxon>
        <taxon>Bacillati</taxon>
        <taxon>Bacillota</taxon>
        <taxon>Bacilli</taxon>
        <taxon>Lactobacillales</taxon>
        <taxon>Lactobacillaceae</taxon>
        <taxon>Levilactobacillus</taxon>
    </lineage>
</organism>
<comment type="caution">
    <text evidence="1">The sequence shown here is derived from an EMBL/GenBank/DDBJ whole genome shotgun (WGS) entry which is preliminary data.</text>
</comment>
<accession>A0A0R1QWH4</accession>